<protein>
    <submittedName>
        <fullName evidence="2">Uncharacterized protein</fullName>
    </submittedName>
</protein>
<dbReference type="EMBL" id="JBJJXI010000007">
    <property type="protein sequence ID" value="KAL3407510.1"/>
    <property type="molecule type" value="Genomic_DNA"/>
</dbReference>
<reference evidence="2 3" key="1">
    <citation type="journal article" date="2024" name="bioRxiv">
        <title>A reference genome for Trichogramma kaykai: A tiny desert-dwelling parasitoid wasp with competing sex-ratio distorters.</title>
        <authorList>
            <person name="Culotta J."/>
            <person name="Lindsey A.R."/>
        </authorList>
    </citation>
    <scope>NUCLEOTIDE SEQUENCE [LARGE SCALE GENOMIC DNA]</scope>
    <source>
        <strain evidence="2 3">KSX58</strain>
    </source>
</reference>
<evidence type="ECO:0000256" key="1">
    <source>
        <dbReference type="SAM" id="Phobius"/>
    </source>
</evidence>
<name>A0ABD2XQY6_9HYME</name>
<feature type="transmembrane region" description="Helical" evidence="1">
    <location>
        <begin position="47"/>
        <end position="67"/>
    </location>
</feature>
<keyword evidence="3" id="KW-1185">Reference proteome</keyword>
<evidence type="ECO:0000313" key="2">
    <source>
        <dbReference type="EMBL" id="KAL3407510.1"/>
    </source>
</evidence>
<keyword evidence="1" id="KW-1133">Transmembrane helix</keyword>
<organism evidence="2 3">
    <name type="scientific">Trichogramma kaykai</name>
    <dbReference type="NCBI Taxonomy" id="54128"/>
    <lineage>
        <taxon>Eukaryota</taxon>
        <taxon>Metazoa</taxon>
        <taxon>Ecdysozoa</taxon>
        <taxon>Arthropoda</taxon>
        <taxon>Hexapoda</taxon>
        <taxon>Insecta</taxon>
        <taxon>Pterygota</taxon>
        <taxon>Neoptera</taxon>
        <taxon>Endopterygota</taxon>
        <taxon>Hymenoptera</taxon>
        <taxon>Apocrita</taxon>
        <taxon>Proctotrupomorpha</taxon>
        <taxon>Chalcidoidea</taxon>
        <taxon>Trichogrammatidae</taxon>
        <taxon>Trichogramma</taxon>
    </lineage>
</organism>
<comment type="caution">
    <text evidence="2">The sequence shown here is derived from an EMBL/GenBank/DDBJ whole genome shotgun (WGS) entry which is preliminary data.</text>
</comment>
<proteinExistence type="predicted"/>
<evidence type="ECO:0000313" key="3">
    <source>
        <dbReference type="Proteomes" id="UP001627154"/>
    </source>
</evidence>
<gene>
    <name evidence="2" type="ORF">TKK_000485</name>
</gene>
<dbReference type="Proteomes" id="UP001627154">
    <property type="component" value="Unassembled WGS sequence"/>
</dbReference>
<dbReference type="AlphaFoldDB" id="A0ABD2XQY6"/>
<keyword evidence="1" id="KW-0472">Membrane</keyword>
<sequence length="90" mass="10740">MNDMLDYIASQQEIESNPSSLRDITNFPDAISKNKNKCSMNKKTLNWIYLTQLKTLMNLSLMIWDFYKNMFLKKQKLKVTKEIKLKQLVF</sequence>
<keyword evidence="1" id="KW-0812">Transmembrane</keyword>
<accession>A0ABD2XQY6</accession>